<feature type="transmembrane region" description="Helical" evidence="2">
    <location>
        <begin position="113"/>
        <end position="132"/>
    </location>
</feature>
<dbReference type="Proteomes" id="UP000483004">
    <property type="component" value="Unassembled WGS sequence"/>
</dbReference>
<dbReference type="GO" id="GO:0008237">
    <property type="term" value="F:metallopeptidase activity"/>
    <property type="evidence" value="ECO:0007669"/>
    <property type="project" value="UniProtKB-KW"/>
</dbReference>
<keyword evidence="3" id="KW-0482">Metalloprotease</keyword>
<feature type="transmembrane region" description="Helical" evidence="2">
    <location>
        <begin position="28"/>
        <end position="48"/>
    </location>
</feature>
<keyword evidence="3" id="KW-0645">Protease</keyword>
<proteinExistence type="predicted"/>
<dbReference type="RefSeq" id="WP_151544630.1">
    <property type="nucleotide sequence ID" value="NZ_WBMR01000153.1"/>
</dbReference>
<evidence type="ECO:0000313" key="3">
    <source>
        <dbReference type="EMBL" id="KAB2370444.1"/>
    </source>
</evidence>
<keyword evidence="2" id="KW-1133">Transmembrane helix</keyword>
<gene>
    <name evidence="3" type="ORF">F9B16_35665</name>
</gene>
<feature type="compositionally biased region" description="Pro residues" evidence="1">
    <location>
        <begin position="487"/>
        <end position="513"/>
    </location>
</feature>
<dbReference type="OrthoDB" id="4194692at2"/>
<dbReference type="InterPro" id="IPR026898">
    <property type="entry name" value="PrsW"/>
</dbReference>
<feature type="transmembrane region" description="Helical" evidence="2">
    <location>
        <begin position="297"/>
        <end position="317"/>
    </location>
</feature>
<evidence type="ECO:0000256" key="2">
    <source>
        <dbReference type="SAM" id="Phobius"/>
    </source>
</evidence>
<feature type="transmembrane region" description="Helical" evidence="2">
    <location>
        <begin position="329"/>
        <end position="352"/>
    </location>
</feature>
<feature type="transmembrane region" description="Helical" evidence="2">
    <location>
        <begin position="138"/>
        <end position="154"/>
    </location>
</feature>
<accession>A0A6L3VI59</accession>
<comment type="caution">
    <text evidence="3">The sequence shown here is derived from an EMBL/GenBank/DDBJ whole genome shotgun (WGS) entry which is preliminary data.</text>
</comment>
<evidence type="ECO:0000313" key="4">
    <source>
        <dbReference type="Proteomes" id="UP000483004"/>
    </source>
</evidence>
<reference evidence="3 4" key="1">
    <citation type="submission" date="2019-09" db="EMBL/GenBank/DDBJ databases">
        <title>Actinomadura physcomitrii sp. nov., a novel actinomycete isolated from moss [Physcomitrium sphaericum (Ludw) Fuernr].</title>
        <authorList>
            <person name="Liu C."/>
            <person name="Zhuang X."/>
        </authorList>
    </citation>
    <scope>NUCLEOTIDE SEQUENCE [LARGE SCALE GENOMIC DNA]</scope>
    <source>
        <strain evidence="3 4">CYP1-1B</strain>
    </source>
</reference>
<feature type="transmembrane region" description="Helical" evidence="2">
    <location>
        <begin position="372"/>
        <end position="391"/>
    </location>
</feature>
<dbReference type="EMBL" id="WBMR01000153">
    <property type="protein sequence ID" value="KAB2370444.1"/>
    <property type="molecule type" value="Genomic_DNA"/>
</dbReference>
<evidence type="ECO:0000256" key="1">
    <source>
        <dbReference type="SAM" id="MobiDB-lite"/>
    </source>
</evidence>
<dbReference type="GO" id="GO:0006508">
    <property type="term" value="P:proteolysis"/>
    <property type="evidence" value="ECO:0007669"/>
    <property type="project" value="UniProtKB-KW"/>
</dbReference>
<keyword evidence="2" id="KW-0812">Transmembrane</keyword>
<name>A0A6L3VI59_9ACTN</name>
<feature type="region of interest" description="Disordered" evidence="1">
    <location>
        <begin position="483"/>
        <end position="519"/>
    </location>
</feature>
<feature type="transmembrane region" description="Helical" evidence="2">
    <location>
        <begin position="221"/>
        <end position="242"/>
    </location>
</feature>
<protein>
    <submittedName>
        <fullName evidence="3">PrsW family intramembrane metalloprotease</fullName>
    </submittedName>
</protein>
<feature type="transmembrane region" description="Helical" evidence="2">
    <location>
        <begin position="81"/>
        <end position="101"/>
    </location>
</feature>
<dbReference type="Pfam" id="PF13367">
    <property type="entry name" value="PrsW-protease"/>
    <property type="match status" value="1"/>
</dbReference>
<organism evidence="3 4">
    <name type="scientific">Actinomadura montaniterrae</name>
    <dbReference type="NCBI Taxonomy" id="1803903"/>
    <lineage>
        <taxon>Bacteria</taxon>
        <taxon>Bacillati</taxon>
        <taxon>Actinomycetota</taxon>
        <taxon>Actinomycetes</taxon>
        <taxon>Streptosporangiales</taxon>
        <taxon>Thermomonosporaceae</taxon>
        <taxon>Actinomadura</taxon>
    </lineage>
</organism>
<keyword evidence="2" id="KW-0472">Membrane</keyword>
<keyword evidence="4" id="KW-1185">Reference proteome</keyword>
<dbReference type="AlphaFoldDB" id="A0A6L3VI59"/>
<feature type="transmembrane region" description="Helical" evidence="2">
    <location>
        <begin position="166"/>
        <end position="186"/>
    </location>
</feature>
<keyword evidence="3" id="KW-0378">Hydrolase</keyword>
<sequence length="519" mass="54849">MTAPAAAEGVRAALRDTVRDDAAARARALLVARLAIALYLVELLLNLLRPHVLPDEPTLSIFQKAAGSEGSVGRLLATPQAVFWTLLAGIAAGAALQAFVLVTRPDERRARALTWAIIGVLLLPFGLIPLVVVGSYPGQALACVPGTAFVLWLLHHAQRLARIPLAMLLVAFGWGALIVFGLGRAYSNLAFGTINGFVLKGHKSDLAGQIHTQYRVIDGMLVHLALVNALLVAAGVVLLLALFRHRVTDAVTGLVLGAAIGLGYNLVESVLFIRLYGLFSAFNGATGGFEYWIRQSIGLLGGQVAFGAVLGAGIGLAAQARDRGRRLRIALPALAAAFSGAVATETLAAWLSHLAHDHISVGGPLDTLIVSPFFWLLPQAPFFLVAVLLLVHGTRVRAAAARAAVSAETSTSPAITPQEAPFLVDPAVRFWTLVGTWRLQGWSGMRTLRRLQTAQLDLAAWRWRHPDPTGEEGNALRAKVMRLKAGPVPPAPMPPPPRPPAPPAQAPAPPAPRPGEAAS</sequence>
<feature type="transmembrane region" description="Helical" evidence="2">
    <location>
        <begin position="254"/>
        <end position="277"/>
    </location>
</feature>